<dbReference type="AlphaFoldDB" id="A0A8T0Q261"/>
<keyword evidence="2" id="KW-1185">Reference proteome</keyword>
<organism evidence="1 2">
    <name type="scientific">Panicum virgatum</name>
    <name type="common">Blackwell switchgrass</name>
    <dbReference type="NCBI Taxonomy" id="38727"/>
    <lineage>
        <taxon>Eukaryota</taxon>
        <taxon>Viridiplantae</taxon>
        <taxon>Streptophyta</taxon>
        <taxon>Embryophyta</taxon>
        <taxon>Tracheophyta</taxon>
        <taxon>Spermatophyta</taxon>
        <taxon>Magnoliopsida</taxon>
        <taxon>Liliopsida</taxon>
        <taxon>Poales</taxon>
        <taxon>Poaceae</taxon>
        <taxon>PACMAD clade</taxon>
        <taxon>Panicoideae</taxon>
        <taxon>Panicodae</taxon>
        <taxon>Paniceae</taxon>
        <taxon>Panicinae</taxon>
        <taxon>Panicum</taxon>
        <taxon>Panicum sect. Hiantes</taxon>
    </lineage>
</organism>
<proteinExistence type="predicted"/>
<dbReference type="EMBL" id="CM029050">
    <property type="protein sequence ID" value="KAG2568967.1"/>
    <property type="molecule type" value="Genomic_DNA"/>
</dbReference>
<reference evidence="1" key="1">
    <citation type="submission" date="2020-05" db="EMBL/GenBank/DDBJ databases">
        <title>WGS assembly of Panicum virgatum.</title>
        <authorList>
            <person name="Lovell J.T."/>
            <person name="Jenkins J."/>
            <person name="Shu S."/>
            <person name="Juenger T.E."/>
            <person name="Schmutz J."/>
        </authorList>
    </citation>
    <scope>NUCLEOTIDE SEQUENCE</scope>
    <source>
        <strain evidence="1">AP13</strain>
    </source>
</reference>
<name>A0A8T0Q261_PANVG</name>
<protein>
    <submittedName>
        <fullName evidence="1">Uncharacterized protein</fullName>
    </submittedName>
</protein>
<evidence type="ECO:0000313" key="2">
    <source>
        <dbReference type="Proteomes" id="UP000823388"/>
    </source>
</evidence>
<sequence length="104" mass="11324">MSIPCVCGKCNMNFYIYLIFACQGLSNKQQSANLTGHQGLKNVTCHSRSKVASATSAMKSVFLQEVQQQDSHVVCCFGCLPAACLMKCLGEQCYTEIEVAIAFT</sequence>
<gene>
    <name evidence="1" type="ORF">PVAP13_7NG364425</name>
</gene>
<evidence type="ECO:0000313" key="1">
    <source>
        <dbReference type="EMBL" id="KAG2568967.1"/>
    </source>
</evidence>
<dbReference type="Proteomes" id="UP000823388">
    <property type="component" value="Chromosome 7N"/>
</dbReference>
<comment type="caution">
    <text evidence="1">The sequence shown here is derived from an EMBL/GenBank/DDBJ whole genome shotgun (WGS) entry which is preliminary data.</text>
</comment>
<accession>A0A8T0Q261</accession>